<dbReference type="GO" id="GO:0003690">
    <property type="term" value="F:double-stranded DNA binding"/>
    <property type="evidence" value="ECO:0007669"/>
    <property type="project" value="InterPro"/>
</dbReference>
<dbReference type="EMBL" id="QSND01000002">
    <property type="protein sequence ID" value="KAA6450995.1"/>
    <property type="molecule type" value="Genomic_DNA"/>
</dbReference>
<dbReference type="AlphaFoldDB" id="A0A5M8RR22"/>
<evidence type="ECO:0000313" key="2">
    <source>
        <dbReference type="Proteomes" id="UP000324326"/>
    </source>
</evidence>
<dbReference type="Pfam" id="PF07352">
    <property type="entry name" value="Phage_Mu_Gam"/>
    <property type="match status" value="1"/>
</dbReference>
<comment type="caution">
    <text evidence="1">The sequence shown here is derived from an EMBL/GenBank/DDBJ whole genome shotgun (WGS) entry which is preliminary data.</text>
</comment>
<name>A0A5M8RR22_9BACI</name>
<protein>
    <recommendedName>
        <fullName evidence="3">Host-nuclease inhibitor protein Gam</fullName>
    </recommendedName>
</protein>
<reference evidence="1 2" key="1">
    <citation type="submission" date="2018-08" db="EMBL/GenBank/DDBJ databases">
        <title>Bacillus phenotypic plasticity.</title>
        <authorList>
            <person name="Hurtado E."/>
        </authorList>
    </citation>
    <scope>NUCLEOTIDE SEQUENCE [LARGE SCALE GENOMIC DNA]</scope>
    <source>
        <strain evidence="1 2">427</strain>
    </source>
</reference>
<evidence type="ECO:0000313" key="1">
    <source>
        <dbReference type="EMBL" id="KAA6450995.1"/>
    </source>
</evidence>
<dbReference type="Proteomes" id="UP000324326">
    <property type="component" value="Unassembled WGS sequence"/>
</dbReference>
<proteinExistence type="predicted"/>
<accession>A0A5M8RR22</accession>
<dbReference type="InterPro" id="IPR009951">
    <property type="entry name" value="Host-nuc_inhib_Gam"/>
</dbReference>
<dbReference type="SUPFAM" id="SSF161266">
    <property type="entry name" value="Gam-like"/>
    <property type="match status" value="1"/>
</dbReference>
<evidence type="ECO:0008006" key="3">
    <source>
        <dbReference type="Google" id="ProtNLM"/>
    </source>
</evidence>
<gene>
    <name evidence="1" type="ORF">DX927_09195</name>
</gene>
<sequence>MMAEIEEIKKDLMDAMPQENEGPEIFEVHDLETATEAQRRVAYFKRKQSEIDEVADKQIERLKMEIERLEQWQEEAKKEYVERENFYKHRLERYMRDEVRKMQENGKKPKKTIKLPYGTIKLVKQQPEYQRNENDLLEYAESKGFVRVKKDVDWSAIKKKAEVFGDKLIDGDGEIIPGVTVVDREDKFTVEVNE</sequence>
<organism evidence="1 2">
    <name type="scientific">Bacillus swezeyi</name>
    <dbReference type="NCBI Taxonomy" id="1925020"/>
    <lineage>
        <taxon>Bacteria</taxon>
        <taxon>Bacillati</taxon>
        <taxon>Bacillota</taxon>
        <taxon>Bacilli</taxon>
        <taxon>Bacillales</taxon>
        <taxon>Bacillaceae</taxon>
        <taxon>Bacillus</taxon>
    </lineage>
</organism>
<dbReference type="GO" id="GO:0042262">
    <property type="term" value="P:DNA protection"/>
    <property type="evidence" value="ECO:0007669"/>
    <property type="project" value="InterPro"/>
</dbReference>